<comment type="caution">
    <text evidence="2">The sequence shown here is derived from an EMBL/GenBank/DDBJ whole genome shotgun (WGS) entry which is preliminary data.</text>
</comment>
<dbReference type="Gene3D" id="3.50.50.60">
    <property type="entry name" value="FAD/NAD(P)-binding domain"/>
    <property type="match status" value="2"/>
</dbReference>
<evidence type="ECO:0000259" key="1">
    <source>
        <dbReference type="Pfam" id="PF07992"/>
    </source>
</evidence>
<dbReference type="SUPFAM" id="SSF51905">
    <property type="entry name" value="FAD/NAD(P)-binding domain"/>
    <property type="match status" value="2"/>
</dbReference>
<dbReference type="InterPro" id="IPR036188">
    <property type="entry name" value="FAD/NAD-bd_sf"/>
</dbReference>
<evidence type="ECO:0000313" key="2">
    <source>
        <dbReference type="EMBL" id="OZS75775.1"/>
    </source>
</evidence>
<dbReference type="STRING" id="587.RB151_035070"/>
<dbReference type="RefSeq" id="WP_094961037.1">
    <property type="nucleotide sequence ID" value="NZ_NOWC01000004.1"/>
</dbReference>
<evidence type="ECO:0000313" key="3">
    <source>
        <dbReference type="Proteomes" id="UP000216001"/>
    </source>
</evidence>
<dbReference type="EMBL" id="NOWC01000004">
    <property type="protein sequence ID" value="OZS75775.1"/>
    <property type="molecule type" value="Genomic_DNA"/>
</dbReference>
<name>A0A264VWX4_PRORE</name>
<dbReference type="Proteomes" id="UP000216001">
    <property type="component" value="Unassembled WGS sequence"/>
</dbReference>
<protein>
    <submittedName>
        <fullName evidence="2">Pyridine nucleotide-disulfide oxidoreductase</fullName>
    </submittedName>
</protein>
<dbReference type="PANTHER" id="PTHR43755">
    <property type="match status" value="1"/>
</dbReference>
<dbReference type="PANTHER" id="PTHR43755:SF1">
    <property type="entry name" value="FAD-DEPENDENT PYRIDINE NUCLEOTIDE-DISULPHIDE OXIDOREDUCTASE"/>
    <property type="match status" value="1"/>
</dbReference>
<sequence>MKNIIIVGGGTGGTMLANTLARKLSKEIFSKKIKITLITDNPIHYYKPAFMYVAFNLFFKDELSRPERELLRPEIELAIDKIEHFDFKNKALNSKHGKKYNYDFLVIATGCVPKPERIEGLKDIGNHFYAYEASRKLADQLAKIEKGRIFITVSFPETPNVPHQCGIAPMETTLMIDEFLRKRRVRDSIEIVYTYPTVSQLLRNCLFMQQPVCEVIPEVFTAKNIKAQRGFTLDKVDPDKKIAYSKEGDEQNFDLLISTPPITAVEAVINTGLSEHNNGEGWLPTDHETMQVYGVDGVYVIGDTVDLPISKAGGSCHNQAAIIADNICGELIYGYPAAIYDGRVQAVAQMGLTAGMPLQYDYKHDVIPTPPTKLGGLLRNGFNRGIYWAAIRGLV</sequence>
<gene>
    <name evidence="2" type="ORF">CHI95_04630</name>
</gene>
<dbReference type="AlphaFoldDB" id="A0A264VWX4"/>
<dbReference type="PRINTS" id="PR00368">
    <property type="entry name" value="FADPNR"/>
</dbReference>
<feature type="domain" description="FAD/NAD(P)-binding" evidence="1">
    <location>
        <begin position="3"/>
        <end position="139"/>
    </location>
</feature>
<accession>A0A264VWX4</accession>
<dbReference type="InterPro" id="IPR052541">
    <property type="entry name" value="SQRD"/>
</dbReference>
<organism evidence="2 3">
    <name type="scientific">Providencia rettgeri</name>
    <dbReference type="NCBI Taxonomy" id="587"/>
    <lineage>
        <taxon>Bacteria</taxon>
        <taxon>Pseudomonadati</taxon>
        <taxon>Pseudomonadota</taxon>
        <taxon>Gammaproteobacteria</taxon>
        <taxon>Enterobacterales</taxon>
        <taxon>Morganellaceae</taxon>
        <taxon>Providencia</taxon>
    </lineage>
</organism>
<proteinExistence type="predicted"/>
<dbReference type="GO" id="GO:0016491">
    <property type="term" value="F:oxidoreductase activity"/>
    <property type="evidence" value="ECO:0007669"/>
    <property type="project" value="InterPro"/>
</dbReference>
<dbReference type="InterPro" id="IPR023753">
    <property type="entry name" value="FAD/NAD-binding_dom"/>
</dbReference>
<reference evidence="2 3" key="1">
    <citation type="submission" date="2017-07" db="EMBL/GenBank/DDBJ databases">
        <title>blaIMP-27 on transferable plasmids in Proteus mirabilis and Providencia rettgeri.</title>
        <authorList>
            <person name="Potter R."/>
        </authorList>
    </citation>
    <scope>NUCLEOTIDE SEQUENCE [LARGE SCALE GENOMIC DNA]</scope>
    <source>
        <strain evidence="2 3">PR1</strain>
    </source>
</reference>
<dbReference type="Pfam" id="PF07992">
    <property type="entry name" value="Pyr_redox_2"/>
    <property type="match status" value="1"/>
</dbReference>